<dbReference type="SUPFAM" id="SSF51366">
    <property type="entry name" value="Ribulose-phoshate binding barrel"/>
    <property type="match status" value="1"/>
</dbReference>
<dbReference type="NCBIfam" id="TIGR00262">
    <property type="entry name" value="trpA"/>
    <property type="match status" value="1"/>
</dbReference>
<keyword evidence="11" id="KW-1185">Reference proteome</keyword>
<evidence type="ECO:0000313" key="10">
    <source>
        <dbReference type="EMBL" id="CAK1239080.1"/>
    </source>
</evidence>
<reference evidence="10 11" key="1">
    <citation type="submission" date="2023-10" db="EMBL/GenBank/DDBJ databases">
        <authorList>
            <person name="Botero Cardona J."/>
        </authorList>
    </citation>
    <scope>NUCLEOTIDE SEQUENCE [LARGE SCALE GENOMIC DNA]</scope>
    <source>
        <strain evidence="10 11">R-54839</strain>
    </source>
</reference>
<dbReference type="RefSeq" id="WP_248657109.1">
    <property type="nucleotide sequence ID" value="NZ_CAUZLR010000004.1"/>
</dbReference>
<evidence type="ECO:0000256" key="2">
    <source>
        <dbReference type="ARBA" id="ARBA00011270"/>
    </source>
</evidence>
<comment type="similarity">
    <text evidence="8 9">Belongs to the TrpA family.</text>
</comment>
<organism evidence="10 11">
    <name type="scientific">Fructobacillus fructosus</name>
    <dbReference type="NCBI Taxonomy" id="1631"/>
    <lineage>
        <taxon>Bacteria</taxon>
        <taxon>Bacillati</taxon>
        <taxon>Bacillota</taxon>
        <taxon>Bacilli</taxon>
        <taxon>Lactobacillales</taxon>
        <taxon>Lactobacillaceae</taxon>
        <taxon>Fructobacillus</taxon>
    </lineage>
</organism>
<dbReference type="PROSITE" id="PS00167">
    <property type="entry name" value="TRP_SYNTHASE_ALPHA"/>
    <property type="match status" value="1"/>
</dbReference>
<keyword evidence="5 8" id="KW-0057">Aromatic amino acid biosynthesis</keyword>
<feature type="active site" description="Proton acceptor" evidence="8">
    <location>
        <position position="55"/>
    </location>
</feature>
<evidence type="ECO:0000256" key="9">
    <source>
        <dbReference type="RuleBase" id="RU003662"/>
    </source>
</evidence>
<comment type="catalytic activity">
    <reaction evidence="7 8">
        <text>(1S,2R)-1-C-(indol-3-yl)glycerol 3-phosphate + L-serine = D-glyceraldehyde 3-phosphate + L-tryptophan + H2O</text>
        <dbReference type="Rhea" id="RHEA:10532"/>
        <dbReference type="ChEBI" id="CHEBI:15377"/>
        <dbReference type="ChEBI" id="CHEBI:33384"/>
        <dbReference type="ChEBI" id="CHEBI:57912"/>
        <dbReference type="ChEBI" id="CHEBI:58866"/>
        <dbReference type="ChEBI" id="CHEBI:59776"/>
        <dbReference type="EC" id="4.2.1.20"/>
    </reaction>
</comment>
<gene>
    <name evidence="8" type="primary">trpA</name>
    <name evidence="10" type="ORF">R54839_PPFHFPJH_00808</name>
</gene>
<dbReference type="InterPro" id="IPR018204">
    <property type="entry name" value="Trp_synthase_alpha_AS"/>
</dbReference>
<dbReference type="CDD" id="cd04724">
    <property type="entry name" value="Tryptophan_synthase_alpha"/>
    <property type="match status" value="1"/>
</dbReference>
<keyword evidence="4 8" id="KW-0822">Tryptophan biosynthesis</keyword>
<sequence length="260" mass="28074">MSKIQQALSNQKSFIAFVTANDPDLETTVQNVLALAEGGADLVEIGIPFSDPVADGPVIQKADVRALKDPNLPVDAIFEAVQKIRQQSDVPLAFLVYCNMVFQYGYDAFTAACAKYGVDGLIIPDLPYEEQGELTPYTKKHGIDLIPLVTSHSGDRIPRLVKGMTGFVYLVSSNGVTGQRSEEDFSQNLDQLVNSVRRATDLPIEIGFGIHSPKQANEMAALADGAIVGSACVAICEQYGRQAPAHLKDYAQEMVTAIRG</sequence>
<evidence type="ECO:0000256" key="7">
    <source>
        <dbReference type="ARBA" id="ARBA00049047"/>
    </source>
</evidence>
<dbReference type="InterPro" id="IPR013785">
    <property type="entry name" value="Aldolase_TIM"/>
</dbReference>
<dbReference type="GO" id="GO:0004834">
    <property type="term" value="F:tryptophan synthase activity"/>
    <property type="evidence" value="ECO:0007669"/>
    <property type="project" value="UniProtKB-EC"/>
</dbReference>
<dbReference type="Gene3D" id="3.20.20.70">
    <property type="entry name" value="Aldolase class I"/>
    <property type="match status" value="1"/>
</dbReference>
<dbReference type="PANTHER" id="PTHR43406">
    <property type="entry name" value="TRYPTOPHAN SYNTHASE, ALPHA CHAIN"/>
    <property type="match status" value="1"/>
</dbReference>
<name>A0ABM9MTJ7_9LACO</name>
<dbReference type="EC" id="4.2.1.20" evidence="8"/>
<evidence type="ECO:0000256" key="5">
    <source>
        <dbReference type="ARBA" id="ARBA00023141"/>
    </source>
</evidence>
<evidence type="ECO:0000256" key="4">
    <source>
        <dbReference type="ARBA" id="ARBA00022822"/>
    </source>
</evidence>
<dbReference type="EMBL" id="CAUZLR010000004">
    <property type="protein sequence ID" value="CAK1239080.1"/>
    <property type="molecule type" value="Genomic_DNA"/>
</dbReference>
<protein>
    <recommendedName>
        <fullName evidence="8">Tryptophan synthase alpha chain</fullName>
        <ecNumber evidence="8">4.2.1.20</ecNumber>
    </recommendedName>
</protein>
<keyword evidence="6 8" id="KW-0456">Lyase</keyword>
<dbReference type="InterPro" id="IPR011060">
    <property type="entry name" value="RibuloseP-bd_barrel"/>
</dbReference>
<proteinExistence type="inferred from homology"/>
<evidence type="ECO:0000313" key="11">
    <source>
        <dbReference type="Proteomes" id="UP001314261"/>
    </source>
</evidence>
<evidence type="ECO:0000256" key="6">
    <source>
        <dbReference type="ARBA" id="ARBA00023239"/>
    </source>
</evidence>
<dbReference type="Pfam" id="PF00290">
    <property type="entry name" value="Trp_syntA"/>
    <property type="match status" value="1"/>
</dbReference>
<comment type="function">
    <text evidence="8">The alpha subunit is responsible for the aldol cleavage of indoleglycerol phosphate to indole and glyceraldehyde 3-phosphate.</text>
</comment>
<comment type="subunit">
    <text evidence="2 8">Tetramer of two alpha and two beta chains.</text>
</comment>
<dbReference type="PANTHER" id="PTHR43406:SF1">
    <property type="entry name" value="TRYPTOPHAN SYNTHASE ALPHA CHAIN, CHLOROPLASTIC"/>
    <property type="match status" value="1"/>
</dbReference>
<dbReference type="Proteomes" id="UP001314261">
    <property type="component" value="Unassembled WGS sequence"/>
</dbReference>
<comment type="caution">
    <text evidence="10">The sequence shown here is derived from an EMBL/GenBank/DDBJ whole genome shotgun (WGS) entry which is preliminary data.</text>
</comment>
<dbReference type="HAMAP" id="MF_00131">
    <property type="entry name" value="Trp_synth_alpha"/>
    <property type="match status" value="1"/>
</dbReference>
<accession>A0ABM9MTJ7</accession>
<dbReference type="InterPro" id="IPR002028">
    <property type="entry name" value="Trp_synthase_suA"/>
</dbReference>
<evidence type="ECO:0000256" key="3">
    <source>
        <dbReference type="ARBA" id="ARBA00022605"/>
    </source>
</evidence>
<feature type="active site" description="Proton acceptor" evidence="8">
    <location>
        <position position="44"/>
    </location>
</feature>
<keyword evidence="3 8" id="KW-0028">Amino-acid biosynthesis</keyword>
<comment type="pathway">
    <text evidence="1 8">Amino-acid biosynthesis; L-tryptophan biosynthesis; L-tryptophan from chorismate: step 5/5.</text>
</comment>
<evidence type="ECO:0000256" key="8">
    <source>
        <dbReference type="HAMAP-Rule" id="MF_00131"/>
    </source>
</evidence>
<evidence type="ECO:0000256" key="1">
    <source>
        <dbReference type="ARBA" id="ARBA00004733"/>
    </source>
</evidence>